<feature type="region of interest" description="Disordered" evidence="1">
    <location>
        <begin position="82"/>
        <end position="131"/>
    </location>
</feature>
<comment type="caution">
    <text evidence="2">The sequence shown here is derived from an EMBL/GenBank/DDBJ whole genome shotgun (WGS) entry which is preliminary data.</text>
</comment>
<reference evidence="2" key="1">
    <citation type="submission" date="2017-07" db="EMBL/GenBank/DDBJ databases">
        <title>Taro Niue Genome Assembly and Annotation.</title>
        <authorList>
            <person name="Atibalentja N."/>
            <person name="Keating K."/>
            <person name="Fields C.J."/>
        </authorList>
    </citation>
    <scope>NUCLEOTIDE SEQUENCE</scope>
    <source>
        <strain evidence="2">Niue_2</strain>
        <tissue evidence="2">Leaf</tissue>
    </source>
</reference>
<keyword evidence="3" id="KW-1185">Reference proteome</keyword>
<dbReference type="OrthoDB" id="1069523at2759"/>
<name>A0A843W1T8_COLES</name>
<protein>
    <submittedName>
        <fullName evidence="2">Uncharacterized protein</fullName>
    </submittedName>
</protein>
<feature type="compositionally biased region" description="Polar residues" evidence="1">
    <location>
        <begin position="95"/>
        <end position="118"/>
    </location>
</feature>
<proteinExistence type="predicted"/>
<dbReference type="Proteomes" id="UP000652761">
    <property type="component" value="Unassembled WGS sequence"/>
</dbReference>
<evidence type="ECO:0000256" key="1">
    <source>
        <dbReference type="SAM" id="MobiDB-lite"/>
    </source>
</evidence>
<accession>A0A843W1T8</accession>
<gene>
    <name evidence="2" type="ORF">Taro_037878</name>
</gene>
<evidence type="ECO:0000313" key="2">
    <source>
        <dbReference type="EMBL" id="MQM05073.1"/>
    </source>
</evidence>
<dbReference type="EMBL" id="NMUH01003341">
    <property type="protein sequence ID" value="MQM05073.1"/>
    <property type="molecule type" value="Genomic_DNA"/>
</dbReference>
<dbReference type="AlphaFoldDB" id="A0A843W1T8"/>
<organism evidence="2 3">
    <name type="scientific">Colocasia esculenta</name>
    <name type="common">Wild taro</name>
    <name type="synonym">Arum esculentum</name>
    <dbReference type="NCBI Taxonomy" id="4460"/>
    <lineage>
        <taxon>Eukaryota</taxon>
        <taxon>Viridiplantae</taxon>
        <taxon>Streptophyta</taxon>
        <taxon>Embryophyta</taxon>
        <taxon>Tracheophyta</taxon>
        <taxon>Spermatophyta</taxon>
        <taxon>Magnoliopsida</taxon>
        <taxon>Liliopsida</taxon>
        <taxon>Araceae</taxon>
        <taxon>Aroideae</taxon>
        <taxon>Colocasieae</taxon>
        <taxon>Colocasia</taxon>
    </lineage>
</organism>
<evidence type="ECO:0000313" key="3">
    <source>
        <dbReference type="Proteomes" id="UP000652761"/>
    </source>
</evidence>
<sequence>MPGHHCHPPTSHLLLDLFHNTPPPSRYRDLLECPAPTMDALLSSFLSTTSSLVVPHHYHLHQATKLHPRSFRHHISAVLTDHLSTTAPPPPPPTQVDQSNPSLVQSSHSKTAPNSTIVTKGPTPRAAPPPSVPSLLASLCNALEDIINFIDPAAHRPSVDPRHVLTGNFAPVGELPPTPCTIAFGLIPCALAGGAFLHNGPNPQHFPRGPHHLFDGFSLKSSPVDLWLNVVTLGSTRGRRPIPERMLDQSDLQSSMYYGKWSSEAGALLAPYIGTRFSENSSLDRATFVSHVSSP</sequence>